<dbReference type="InterPro" id="IPR029479">
    <property type="entry name" value="Nitroreductase"/>
</dbReference>
<dbReference type="Gene3D" id="3.40.109.10">
    <property type="entry name" value="NADH Oxidase"/>
    <property type="match status" value="1"/>
</dbReference>
<sequence>MNTQQLIEFLLSRRSIRKYRNEPVPLDLLIKIVDVARYAPSAMNSQPWEFVIVTDQEVKNRLASIYPWRQPLYDAPAGIVVLCNENTSPYAEQDCSAATMYILLATHALGLGATWHGVKEKEAKKIREILNVPKDVKPFAIISIGWPNEKPEPGSRKPVEEITHLNRYGNKMKLG</sequence>
<evidence type="ECO:0000259" key="3">
    <source>
        <dbReference type="Pfam" id="PF00881"/>
    </source>
</evidence>
<dbReference type="GO" id="GO:0016491">
    <property type="term" value="F:oxidoreductase activity"/>
    <property type="evidence" value="ECO:0007669"/>
    <property type="project" value="UniProtKB-KW"/>
</dbReference>
<name>A0A7J2U616_9CREN</name>
<dbReference type="SUPFAM" id="SSF55469">
    <property type="entry name" value="FMN-dependent nitroreductase-like"/>
    <property type="match status" value="1"/>
</dbReference>
<proteinExistence type="inferred from homology"/>
<comment type="caution">
    <text evidence="4">The sequence shown here is derived from an EMBL/GenBank/DDBJ whole genome shotgun (WGS) entry which is preliminary data.</text>
</comment>
<dbReference type="EMBL" id="DSEU01000059">
    <property type="protein sequence ID" value="HEM67642.1"/>
    <property type="molecule type" value="Genomic_DNA"/>
</dbReference>
<evidence type="ECO:0000256" key="1">
    <source>
        <dbReference type="ARBA" id="ARBA00007118"/>
    </source>
</evidence>
<dbReference type="InterPro" id="IPR000415">
    <property type="entry name" value="Nitroreductase-like"/>
</dbReference>
<dbReference type="Pfam" id="PF00881">
    <property type="entry name" value="Nitroreductase"/>
    <property type="match status" value="2"/>
</dbReference>
<organism evidence="4">
    <name type="scientific">Ignisphaera aggregans</name>
    <dbReference type="NCBI Taxonomy" id="334771"/>
    <lineage>
        <taxon>Archaea</taxon>
        <taxon>Thermoproteota</taxon>
        <taxon>Thermoprotei</taxon>
        <taxon>Desulfurococcales</taxon>
        <taxon>Desulfurococcaceae</taxon>
        <taxon>Ignisphaera</taxon>
    </lineage>
</organism>
<gene>
    <name evidence="4" type="ORF">ENO26_08815</name>
</gene>
<keyword evidence="2" id="KW-0560">Oxidoreductase</keyword>
<dbReference type="AlphaFoldDB" id="A0A7J2U616"/>
<evidence type="ECO:0000256" key="2">
    <source>
        <dbReference type="ARBA" id="ARBA00023002"/>
    </source>
</evidence>
<reference evidence="4" key="1">
    <citation type="journal article" date="2020" name="mSystems">
        <title>Genome- and Community-Level Interaction Insights into Carbon Utilization and Element Cycling Functions of Hydrothermarchaeota in Hydrothermal Sediment.</title>
        <authorList>
            <person name="Zhou Z."/>
            <person name="Liu Y."/>
            <person name="Xu W."/>
            <person name="Pan J."/>
            <person name="Luo Z.H."/>
            <person name="Li M."/>
        </authorList>
    </citation>
    <scope>NUCLEOTIDE SEQUENCE [LARGE SCALE GENOMIC DNA]</scope>
    <source>
        <strain evidence="4">SpSt-125</strain>
    </source>
</reference>
<evidence type="ECO:0000313" key="4">
    <source>
        <dbReference type="EMBL" id="HEM67642.1"/>
    </source>
</evidence>
<dbReference type="PANTHER" id="PTHR43673">
    <property type="entry name" value="NAD(P)H NITROREDUCTASE YDGI-RELATED"/>
    <property type="match status" value="1"/>
</dbReference>
<accession>A0A7J2U616</accession>
<feature type="domain" description="Nitroreductase" evidence="3">
    <location>
        <begin position="11"/>
        <end position="65"/>
    </location>
</feature>
<dbReference type="PANTHER" id="PTHR43673:SF10">
    <property type="entry name" value="NADH DEHYDROGENASE_NAD(P)H NITROREDUCTASE XCC3605-RELATED"/>
    <property type="match status" value="1"/>
</dbReference>
<protein>
    <submittedName>
        <fullName evidence="4">Nitroreductase family protein</fullName>
    </submittedName>
</protein>
<feature type="domain" description="Nitroreductase" evidence="3">
    <location>
        <begin position="71"/>
        <end position="146"/>
    </location>
</feature>
<comment type="similarity">
    <text evidence="1">Belongs to the nitroreductase family.</text>
</comment>